<reference evidence="2" key="2">
    <citation type="submission" date="2021-01" db="UniProtKB">
        <authorList>
            <consortium name="EnsemblPlants"/>
        </authorList>
    </citation>
    <scope>IDENTIFICATION</scope>
</reference>
<accession>A0A7N2LNH0</accession>
<proteinExistence type="predicted"/>
<dbReference type="EMBL" id="LRBV02000005">
    <property type="status" value="NOT_ANNOTATED_CDS"/>
    <property type="molecule type" value="Genomic_DNA"/>
</dbReference>
<protein>
    <submittedName>
        <fullName evidence="2">Uncharacterized protein</fullName>
    </submittedName>
</protein>
<dbReference type="Gramene" id="QL05p035860:mrna">
    <property type="protein sequence ID" value="QL05p035860:mrna:CDS:1"/>
    <property type="gene ID" value="QL05p035860"/>
</dbReference>
<evidence type="ECO:0000313" key="2">
    <source>
        <dbReference type="EnsemblPlants" id="QL05p035860:mrna:CDS:1"/>
    </source>
</evidence>
<keyword evidence="3" id="KW-1185">Reference proteome</keyword>
<dbReference type="PANTHER" id="PTHR34051">
    <property type="entry name" value="PROTEIN LOW PSII ACCUMULATION 3, CHLOROPLASTIC"/>
    <property type="match status" value="1"/>
</dbReference>
<organism evidence="2 3">
    <name type="scientific">Quercus lobata</name>
    <name type="common">Valley oak</name>
    <dbReference type="NCBI Taxonomy" id="97700"/>
    <lineage>
        <taxon>Eukaryota</taxon>
        <taxon>Viridiplantae</taxon>
        <taxon>Streptophyta</taxon>
        <taxon>Embryophyta</taxon>
        <taxon>Tracheophyta</taxon>
        <taxon>Spermatophyta</taxon>
        <taxon>Magnoliopsida</taxon>
        <taxon>eudicotyledons</taxon>
        <taxon>Gunneridae</taxon>
        <taxon>Pentapetalae</taxon>
        <taxon>rosids</taxon>
        <taxon>fabids</taxon>
        <taxon>Fagales</taxon>
        <taxon>Fagaceae</taxon>
        <taxon>Quercus</taxon>
    </lineage>
</organism>
<dbReference type="AlphaFoldDB" id="A0A7N2LNH0"/>
<dbReference type="PANTHER" id="PTHR34051:SF2">
    <property type="entry name" value="PROTEIN LPA3"/>
    <property type="match status" value="1"/>
</dbReference>
<dbReference type="Proteomes" id="UP000594261">
    <property type="component" value="Chromosome 5"/>
</dbReference>
<name>A0A7N2LNH0_QUELO</name>
<evidence type="ECO:0000313" key="3">
    <source>
        <dbReference type="Proteomes" id="UP000594261"/>
    </source>
</evidence>
<feature type="region of interest" description="Disordered" evidence="1">
    <location>
        <begin position="51"/>
        <end position="75"/>
    </location>
</feature>
<evidence type="ECO:0000256" key="1">
    <source>
        <dbReference type="SAM" id="MobiDB-lite"/>
    </source>
</evidence>
<sequence>MATLMALSSPVCTTSLFRPSSSSSSLSTPLFSQHLFSKLPRSNNKIQCCSSINKEEEAPSTTSTSSLKSLDPKKGVSVYKPKSYQVLVTDAAISLAYALQDGFTRLEIDFP</sequence>
<dbReference type="InParanoid" id="A0A7N2LNH0"/>
<dbReference type="InterPro" id="IPR044687">
    <property type="entry name" value="LPA3"/>
</dbReference>
<reference evidence="2 3" key="1">
    <citation type="journal article" date="2016" name="G3 (Bethesda)">
        <title>First Draft Assembly and Annotation of the Genome of a California Endemic Oak Quercus lobata Nee (Fagaceae).</title>
        <authorList>
            <person name="Sork V.L."/>
            <person name="Fitz-Gibbon S.T."/>
            <person name="Puiu D."/>
            <person name="Crepeau M."/>
            <person name="Gugger P.F."/>
            <person name="Sherman R."/>
            <person name="Stevens K."/>
            <person name="Langley C.H."/>
            <person name="Pellegrini M."/>
            <person name="Salzberg S.L."/>
        </authorList>
    </citation>
    <scope>NUCLEOTIDE SEQUENCE [LARGE SCALE GENOMIC DNA]</scope>
    <source>
        <strain evidence="2 3">cv. SW786</strain>
    </source>
</reference>
<dbReference type="EnsemblPlants" id="QL05p035860:mrna">
    <property type="protein sequence ID" value="QL05p035860:mrna:CDS:1"/>
    <property type="gene ID" value="QL05p035860"/>
</dbReference>